<dbReference type="InterPro" id="IPR025403">
    <property type="entry name" value="TgpA-like_C"/>
</dbReference>
<keyword evidence="6" id="KW-1185">Reference proteome</keyword>
<dbReference type="AlphaFoldDB" id="A0A9J7BTQ3"/>
<accession>A0A9J7BTQ3</accession>
<evidence type="ECO:0000256" key="3">
    <source>
        <dbReference type="SAM" id="SignalP"/>
    </source>
</evidence>
<proteinExistence type="predicted"/>
<sequence length="368" mass="40925">MPRPKRLLPAAMLALLCALASPTARAQLVQEHPEPPAASWRSATLSEYRAHLQDLQKLTAACAGARTAETCDPAKVGPDDEVPWGAAGQKRVVRFSWLRVLLERAQHPDDAVKAKGATPPPLNPGEPDDKPEPVATTSQLLDDAQDRLADDIDQAAAAASPLPPHPQERAVLNQVLTGREFRNLKQAAQGPTPAERISNWIYRAFDWLSRQQTHAAWVGRTLVWGFLTLVGVGLIWGLLQMERRWRIRLVPDADRPAPSAASARDWQLWLNDARDAAARSQWREAIHFLYWASISRLESKKLWPADRARTPREYLALVAPDDPRKSGLGALTREFEWTWYGGRPAAESDYHRADELASALFDSGGQPR</sequence>
<feature type="region of interest" description="Disordered" evidence="1">
    <location>
        <begin position="109"/>
        <end position="135"/>
    </location>
</feature>
<evidence type="ECO:0000259" key="4">
    <source>
        <dbReference type="Pfam" id="PF13559"/>
    </source>
</evidence>
<feature type="transmembrane region" description="Helical" evidence="2">
    <location>
        <begin position="217"/>
        <end position="239"/>
    </location>
</feature>
<keyword evidence="2" id="KW-0812">Transmembrane</keyword>
<organism evidence="5 6">
    <name type="scientific">Occallatibacter riparius</name>
    <dbReference type="NCBI Taxonomy" id="1002689"/>
    <lineage>
        <taxon>Bacteria</taxon>
        <taxon>Pseudomonadati</taxon>
        <taxon>Acidobacteriota</taxon>
        <taxon>Terriglobia</taxon>
        <taxon>Terriglobales</taxon>
        <taxon>Acidobacteriaceae</taxon>
        <taxon>Occallatibacter</taxon>
    </lineage>
</organism>
<evidence type="ECO:0000256" key="1">
    <source>
        <dbReference type="SAM" id="MobiDB-lite"/>
    </source>
</evidence>
<dbReference type="EMBL" id="CP093313">
    <property type="protein sequence ID" value="UWZ84294.1"/>
    <property type="molecule type" value="Genomic_DNA"/>
</dbReference>
<gene>
    <name evidence="5" type="ORF">MOP44_27575</name>
</gene>
<name>A0A9J7BTQ3_9BACT</name>
<dbReference type="Pfam" id="PF13559">
    <property type="entry name" value="DUF4129"/>
    <property type="match status" value="1"/>
</dbReference>
<keyword evidence="2" id="KW-1133">Transmembrane helix</keyword>
<protein>
    <submittedName>
        <fullName evidence="5">DUF4129 domain-containing protein</fullName>
    </submittedName>
</protein>
<keyword evidence="2" id="KW-0472">Membrane</keyword>
<evidence type="ECO:0000313" key="5">
    <source>
        <dbReference type="EMBL" id="UWZ84294.1"/>
    </source>
</evidence>
<dbReference type="Proteomes" id="UP001059380">
    <property type="component" value="Chromosome"/>
</dbReference>
<feature type="domain" description="Protein-glutamine gamma-glutamyltransferase-like C-terminal" evidence="4">
    <location>
        <begin position="289"/>
        <end position="356"/>
    </location>
</feature>
<keyword evidence="3" id="KW-0732">Signal</keyword>
<evidence type="ECO:0000313" key="6">
    <source>
        <dbReference type="Proteomes" id="UP001059380"/>
    </source>
</evidence>
<dbReference type="KEGG" id="orp:MOP44_27575"/>
<reference evidence="5" key="1">
    <citation type="submission" date="2021-04" db="EMBL/GenBank/DDBJ databases">
        <title>Phylogenetic analysis of Acidobacteriaceae.</title>
        <authorList>
            <person name="Qiu L."/>
            <person name="Zhang Q."/>
        </authorList>
    </citation>
    <scope>NUCLEOTIDE SEQUENCE</scope>
    <source>
        <strain evidence="5">DSM 25168</strain>
    </source>
</reference>
<evidence type="ECO:0000256" key="2">
    <source>
        <dbReference type="SAM" id="Phobius"/>
    </source>
</evidence>
<dbReference type="RefSeq" id="WP_260793799.1">
    <property type="nucleotide sequence ID" value="NZ_CP093313.1"/>
</dbReference>
<feature type="chain" id="PRO_5039934313" evidence="3">
    <location>
        <begin position="27"/>
        <end position="368"/>
    </location>
</feature>
<feature type="signal peptide" evidence="3">
    <location>
        <begin position="1"/>
        <end position="26"/>
    </location>
</feature>